<keyword evidence="1" id="KW-0732">Signal</keyword>
<dbReference type="RefSeq" id="WP_044249287.1">
    <property type="nucleotide sequence ID" value="NZ_ASRX01000081.1"/>
</dbReference>
<organism evidence="2 3">
    <name type="scientific">Chondromyces apiculatus DSM 436</name>
    <dbReference type="NCBI Taxonomy" id="1192034"/>
    <lineage>
        <taxon>Bacteria</taxon>
        <taxon>Pseudomonadati</taxon>
        <taxon>Myxococcota</taxon>
        <taxon>Polyangia</taxon>
        <taxon>Polyangiales</taxon>
        <taxon>Polyangiaceae</taxon>
        <taxon>Chondromyces</taxon>
    </lineage>
</organism>
<accession>A0A017SXD4</accession>
<feature type="signal peptide" evidence="1">
    <location>
        <begin position="1"/>
        <end position="24"/>
    </location>
</feature>
<proteinExistence type="predicted"/>
<dbReference type="Proteomes" id="UP000019678">
    <property type="component" value="Unassembled WGS sequence"/>
</dbReference>
<dbReference type="eggNOG" id="COG3386">
    <property type="taxonomic scope" value="Bacteria"/>
</dbReference>
<comment type="caution">
    <text evidence="2">The sequence shown here is derived from an EMBL/GenBank/DDBJ whole genome shotgun (WGS) entry which is preliminary data.</text>
</comment>
<feature type="chain" id="PRO_5001496759" description="Lipoprotein" evidence="1">
    <location>
        <begin position="25"/>
        <end position="310"/>
    </location>
</feature>
<keyword evidence="3" id="KW-1185">Reference proteome</keyword>
<reference evidence="2 3" key="1">
    <citation type="submission" date="2013-05" db="EMBL/GenBank/DDBJ databases">
        <title>Genome assembly of Chondromyces apiculatus DSM 436.</title>
        <authorList>
            <person name="Sharma G."/>
            <person name="Khatri I."/>
            <person name="Kaur C."/>
            <person name="Mayilraj S."/>
            <person name="Subramanian S."/>
        </authorList>
    </citation>
    <scope>NUCLEOTIDE SEQUENCE [LARGE SCALE GENOMIC DNA]</scope>
    <source>
        <strain evidence="2 3">DSM 436</strain>
    </source>
</reference>
<dbReference type="AlphaFoldDB" id="A0A017SXD4"/>
<dbReference type="STRING" id="1192034.CAP_8265"/>
<dbReference type="EMBL" id="ASRX01000081">
    <property type="protein sequence ID" value="EYF01432.1"/>
    <property type="molecule type" value="Genomic_DNA"/>
</dbReference>
<gene>
    <name evidence="2" type="ORF">CAP_8265</name>
</gene>
<dbReference type="PROSITE" id="PS51257">
    <property type="entry name" value="PROKAR_LIPOPROTEIN"/>
    <property type="match status" value="1"/>
</dbReference>
<evidence type="ECO:0008006" key="4">
    <source>
        <dbReference type="Google" id="ProtNLM"/>
    </source>
</evidence>
<sequence length="310" mass="31125">MSRSQGLLATLSLGLLCACVCACASPNEVMIAVHTDLSMPEDVDTIAIEVFNDASNATKFLGSFTELGGENPQALLPITLGLVSDEADVPIRIRAYARSGGVTGSVRILREAVTTVPSERVVTLHLPLQYLCDGSGVTDGTGAADAMCGPGLTCVAGRCAPSTVDASVLTDYVAAEVYGGGSGTTSDGECFDVAACFVGATEAVVDVATCTVAVEGEVNVALRTAPVGAKGDGMCVDGVGCLVALDAGVETGFQKGAGQVTLPPGACDKYQADGVTGRVDGVVTVPVREGCPQKTLGLPTCGPWSASGGQ</sequence>
<evidence type="ECO:0000256" key="1">
    <source>
        <dbReference type="SAM" id="SignalP"/>
    </source>
</evidence>
<protein>
    <recommendedName>
        <fullName evidence="4">Lipoprotein</fullName>
    </recommendedName>
</protein>
<name>A0A017SXD4_9BACT</name>
<dbReference type="OrthoDB" id="111868at2"/>
<evidence type="ECO:0000313" key="3">
    <source>
        <dbReference type="Proteomes" id="UP000019678"/>
    </source>
</evidence>
<evidence type="ECO:0000313" key="2">
    <source>
        <dbReference type="EMBL" id="EYF01432.1"/>
    </source>
</evidence>